<protein>
    <recommendedName>
        <fullName evidence="1">Carboxymuconolactone decarboxylase-like domain-containing protein</fullName>
    </recommendedName>
</protein>
<dbReference type="AlphaFoldDB" id="X1IS08"/>
<reference evidence="2" key="1">
    <citation type="journal article" date="2014" name="Front. Microbiol.">
        <title>High frequency of phylogenetically diverse reductive dehalogenase-homologous genes in deep subseafloor sedimentary metagenomes.</title>
        <authorList>
            <person name="Kawai M."/>
            <person name="Futagami T."/>
            <person name="Toyoda A."/>
            <person name="Takaki Y."/>
            <person name="Nishi S."/>
            <person name="Hori S."/>
            <person name="Arai W."/>
            <person name="Tsubouchi T."/>
            <person name="Morono Y."/>
            <person name="Uchiyama I."/>
            <person name="Ito T."/>
            <person name="Fujiyama A."/>
            <person name="Inagaki F."/>
            <person name="Takami H."/>
        </authorList>
    </citation>
    <scope>NUCLEOTIDE SEQUENCE</scope>
    <source>
        <strain evidence="2">Expedition CK06-06</strain>
    </source>
</reference>
<dbReference type="Gene3D" id="1.20.1290.10">
    <property type="entry name" value="AhpD-like"/>
    <property type="match status" value="1"/>
</dbReference>
<feature type="domain" description="Carboxymuconolactone decarboxylase-like" evidence="1">
    <location>
        <begin position="17"/>
        <end position="64"/>
    </location>
</feature>
<dbReference type="InterPro" id="IPR003779">
    <property type="entry name" value="CMD-like"/>
</dbReference>
<dbReference type="Pfam" id="PF02627">
    <property type="entry name" value="CMD"/>
    <property type="match status" value="1"/>
</dbReference>
<sequence>MEQVLICLEKKKGLYLDVLNARQRELVALGNAIRAGDKNTIATNVKKALDAGASREEILKVLTFIVGDVRLFGSIIELLRALSYEESKRASFISVVDDVRED</sequence>
<accession>X1IS08</accession>
<dbReference type="InterPro" id="IPR029032">
    <property type="entry name" value="AhpD-like"/>
</dbReference>
<proteinExistence type="predicted"/>
<organism evidence="2">
    <name type="scientific">marine sediment metagenome</name>
    <dbReference type="NCBI Taxonomy" id="412755"/>
    <lineage>
        <taxon>unclassified sequences</taxon>
        <taxon>metagenomes</taxon>
        <taxon>ecological metagenomes</taxon>
    </lineage>
</organism>
<dbReference type="SUPFAM" id="SSF69118">
    <property type="entry name" value="AhpD-like"/>
    <property type="match status" value="1"/>
</dbReference>
<evidence type="ECO:0000259" key="1">
    <source>
        <dbReference type="Pfam" id="PF02627"/>
    </source>
</evidence>
<comment type="caution">
    <text evidence="2">The sequence shown here is derived from an EMBL/GenBank/DDBJ whole genome shotgun (WGS) entry which is preliminary data.</text>
</comment>
<evidence type="ECO:0000313" key="2">
    <source>
        <dbReference type="EMBL" id="GAH60333.1"/>
    </source>
</evidence>
<name>X1IS08_9ZZZZ</name>
<dbReference type="EMBL" id="BARU01017460">
    <property type="protein sequence ID" value="GAH60333.1"/>
    <property type="molecule type" value="Genomic_DNA"/>
</dbReference>
<gene>
    <name evidence="2" type="ORF">S03H2_28963</name>
</gene>
<dbReference type="GO" id="GO:0051920">
    <property type="term" value="F:peroxiredoxin activity"/>
    <property type="evidence" value="ECO:0007669"/>
    <property type="project" value="InterPro"/>
</dbReference>